<comment type="subcellular location">
    <subcellularLocation>
        <location evidence="2">Cytoplasm</location>
        <location evidence="2">Cytoskeleton</location>
        <location evidence="2">Microtubule organizing center</location>
        <location evidence="2">Centrosome</location>
    </subcellularLocation>
</comment>
<dbReference type="CDD" id="cd23767">
    <property type="entry name" value="IQCD"/>
    <property type="match status" value="1"/>
</dbReference>
<dbReference type="Gene3D" id="1.20.5.190">
    <property type="match status" value="1"/>
</dbReference>
<evidence type="ECO:0000256" key="11">
    <source>
        <dbReference type="ARBA" id="ARBA00076677"/>
    </source>
</evidence>
<comment type="function">
    <text evidence="9">Acts as a key negative regulator of ciliogenesis in collaboration with CCP110 by capping the mother centriole thereby preventing cilia formation. Required for recruitment of CCP110 to the centrosome.</text>
</comment>
<keyword evidence="6" id="KW-0970">Cilium biogenesis/degradation</keyword>
<accession>A0A6G0TER0</accession>
<evidence type="ECO:0000256" key="8">
    <source>
        <dbReference type="ARBA" id="ARBA00024433"/>
    </source>
</evidence>
<evidence type="ECO:0000256" key="6">
    <source>
        <dbReference type="ARBA" id="ARBA00022794"/>
    </source>
</evidence>
<comment type="caution">
    <text evidence="12">The sequence shown here is derived from an EMBL/GenBank/DDBJ whole genome shotgun (WGS) entry which is preliminary data.</text>
</comment>
<dbReference type="InterPro" id="IPR032675">
    <property type="entry name" value="LRR_dom_sf"/>
</dbReference>
<dbReference type="InterPro" id="IPR001611">
    <property type="entry name" value="Leu-rich_rpt"/>
</dbReference>
<dbReference type="Pfam" id="PF00612">
    <property type="entry name" value="IQ"/>
    <property type="match status" value="1"/>
</dbReference>
<dbReference type="SMART" id="SM00365">
    <property type="entry name" value="LRR_SD22"/>
    <property type="match status" value="5"/>
</dbReference>
<dbReference type="PROSITE" id="PS50096">
    <property type="entry name" value="IQ"/>
    <property type="match status" value="1"/>
</dbReference>
<dbReference type="GO" id="GO:0005929">
    <property type="term" value="C:cilium"/>
    <property type="evidence" value="ECO:0007669"/>
    <property type="project" value="UniProtKB-SubCell"/>
</dbReference>
<dbReference type="Gene3D" id="3.80.10.10">
    <property type="entry name" value="Ribonuclease Inhibitor"/>
    <property type="match status" value="2"/>
</dbReference>
<dbReference type="GO" id="GO:0030030">
    <property type="term" value="P:cell projection organization"/>
    <property type="evidence" value="ECO:0007669"/>
    <property type="project" value="UniProtKB-KW"/>
</dbReference>
<evidence type="ECO:0000256" key="5">
    <source>
        <dbReference type="ARBA" id="ARBA00022737"/>
    </source>
</evidence>
<proteinExistence type="predicted"/>
<keyword evidence="7" id="KW-0206">Cytoskeleton</keyword>
<dbReference type="InterPro" id="IPR000048">
    <property type="entry name" value="IQ_motif_EF-hand-BS"/>
</dbReference>
<dbReference type="Proteomes" id="UP000475862">
    <property type="component" value="Unassembled WGS sequence"/>
</dbReference>
<evidence type="ECO:0000256" key="1">
    <source>
        <dbReference type="ARBA" id="ARBA00003843"/>
    </source>
</evidence>
<dbReference type="PROSITE" id="PS51450">
    <property type="entry name" value="LRR"/>
    <property type="match status" value="4"/>
</dbReference>
<dbReference type="PANTHER" id="PTHR45973:SF2">
    <property type="entry name" value="CENTROSOMAL PROTEIN OF 97 KDA"/>
    <property type="match status" value="1"/>
</dbReference>
<comment type="function">
    <text evidence="1">Cilium-specific protein required for cilia structures.</text>
</comment>
<dbReference type="Pfam" id="PF14580">
    <property type="entry name" value="LRR_9"/>
    <property type="match status" value="1"/>
</dbReference>
<evidence type="ECO:0000313" key="12">
    <source>
        <dbReference type="EMBL" id="KAE9531434.1"/>
    </source>
</evidence>
<evidence type="ECO:0000256" key="10">
    <source>
        <dbReference type="ARBA" id="ARBA00068862"/>
    </source>
</evidence>
<evidence type="ECO:0000256" key="4">
    <source>
        <dbReference type="ARBA" id="ARBA00022614"/>
    </source>
</evidence>
<reference evidence="12 13" key="1">
    <citation type="submission" date="2019-08" db="EMBL/GenBank/DDBJ databases">
        <title>The genome of the soybean aphid Biotype 1, its phylome, world population structure and adaptation to the North American continent.</title>
        <authorList>
            <person name="Giordano R."/>
            <person name="Donthu R.K."/>
            <person name="Hernandez A.G."/>
            <person name="Wright C.L."/>
            <person name="Zimin A.V."/>
        </authorList>
    </citation>
    <scope>NUCLEOTIDE SEQUENCE [LARGE SCALE GENOMIC DNA]</scope>
    <source>
        <tissue evidence="12">Whole aphids</tissue>
    </source>
</reference>
<evidence type="ECO:0000256" key="3">
    <source>
        <dbReference type="ARBA" id="ARBA00022490"/>
    </source>
</evidence>
<protein>
    <recommendedName>
        <fullName evidence="10">Centrosomal protein of 97 kDa</fullName>
    </recommendedName>
    <alternativeName>
        <fullName evidence="8">Dynein axonemal assembly factor 1 homolog</fullName>
    </alternativeName>
    <alternativeName>
        <fullName evidence="11">Leucine-rich repeat and IQ domain-containing protein 2</fullName>
    </alternativeName>
</protein>
<dbReference type="FunFam" id="3.80.10.10:FF:000165">
    <property type="entry name" value="Centrosomal protein of 97 kDa"/>
    <property type="match status" value="1"/>
</dbReference>
<dbReference type="EMBL" id="VYZN01000041">
    <property type="protein sequence ID" value="KAE9531434.1"/>
    <property type="molecule type" value="Genomic_DNA"/>
</dbReference>
<name>A0A6G0TER0_APHGL</name>
<dbReference type="AlphaFoldDB" id="A0A6G0TER0"/>
<dbReference type="SMART" id="SM00015">
    <property type="entry name" value="IQ"/>
    <property type="match status" value="1"/>
</dbReference>
<dbReference type="PANTHER" id="PTHR45973">
    <property type="entry name" value="PROTEIN PHOSPHATASE 1 REGULATORY SUBUNIT SDS22-RELATED"/>
    <property type="match status" value="1"/>
</dbReference>
<dbReference type="SUPFAM" id="SSF52058">
    <property type="entry name" value="L domain-like"/>
    <property type="match status" value="1"/>
</dbReference>
<evidence type="ECO:0000256" key="9">
    <source>
        <dbReference type="ARBA" id="ARBA00058656"/>
    </source>
</evidence>
<evidence type="ECO:0000256" key="2">
    <source>
        <dbReference type="ARBA" id="ARBA00004300"/>
    </source>
</evidence>
<sequence>MSDIPLLDLSSQELRKLPKNENSHIIKVLDVRKNCLQKLENVEYFTELNELIASHNQMMRMYTVAKLTKLVKLDLSNNHLISIEGLRDLINLSWLNLSNNKIKIIEHLSNNVNLVHIDLSFNSISYINNLSHLLKLERLFLHSNHICHLTNCQHFLPINLLTLTLANNNLNDLNEISQLCRLGSLREITLNGNSCLEGYTFNYRPFVVNWCPSVKIVDGYAVDDIENLKAEWLYSQGQGRKFHTGQHEALVRYLTETCPLTSHALETEQERKLRLVLSKAQQYREQLHRTSTPNIKESGQESLMTRSLDPSVLKSTTQRLSTGSESCQGTPNSMSRSVHLPVTEVNCFVQSPPLPAASTMLPILDSLPSPLTPSAPKSRPIIGVQTPAGEESRAPTMEKLQMIKNKASKMNGIENKDLHQSAIVIQKMWRGYHTRNLNKNVSNIYQHVQMLRFNQYIKQMSKDLVDTKSTLEKEHKLVVLQMQAINELWKKVNTMDNKLGTDNNGDSKCVTCSSLDTKVQQLQESMNHVLRCVSPSSQSVAETQTDITAVQTPVEENCSNVNAITRPNFLPLSKSCMNQVVKTTNAPTAMSSDI</sequence>
<keyword evidence="3" id="KW-0963">Cytoplasm</keyword>
<gene>
    <name evidence="12" type="ORF">AGLY_010640</name>
</gene>
<keyword evidence="13" id="KW-1185">Reference proteome</keyword>
<keyword evidence="5" id="KW-0677">Repeat</keyword>
<evidence type="ECO:0000256" key="7">
    <source>
        <dbReference type="ARBA" id="ARBA00023212"/>
    </source>
</evidence>
<dbReference type="InterPro" id="IPR050576">
    <property type="entry name" value="Cilia_flagella_integrity"/>
</dbReference>
<organism evidence="12 13">
    <name type="scientific">Aphis glycines</name>
    <name type="common">Soybean aphid</name>
    <dbReference type="NCBI Taxonomy" id="307491"/>
    <lineage>
        <taxon>Eukaryota</taxon>
        <taxon>Metazoa</taxon>
        <taxon>Ecdysozoa</taxon>
        <taxon>Arthropoda</taxon>
        <taxon>Hexapoda</taxon>
        <taxon>Insecta</taxon>
        <taxon>Pterygota</taxon>
        <taxon>Neoptera</taxon>
        <taxon>Paraneoptera</taxon>
        <taxon>Hemiptera</taxon>
        <taxon>Sternorrhyncha</taxon>
        <taxon>Aphidomorpha</taxon>
        <taxon>Aphidoidea</taxon>
        <taxon>Aphididae</taxon>
        <taxon>Aphidini</taxon>
        <taxon>Aphis</taxon>
        <taxon>Aphis</taxon>
    </lineage>
</organism>
<keyword evidence="4" id="KW-0433">Leucine-rich repeat</keyword>
<dbReference type="GO" id="GO:0005813">
    <property type="term" value="C:centrosome"/>
    <property type="evidence" value="ECO:0007669"/>
    <property type="project" value="UniProtKB-SubCell"/>
</dbReference>
<evidence type="ECO:0000313" key="13">
    <source>
        <dbReference type="Proteomes" id="UP000475862"/>
    </source>
</evidence>
<dbReference type="OrthoDB" id="5954088at2759"/>